<evidence type="ECO:0000256" key="7">
    <source>
        <dbReference type="ARBA" id="ARBA00023004"/>
    </source>
</evidence>
<dbReference type="AlphaFoldDB" id="A0A822Z0A1"/>
<comment type="subcellular location">
    <subcellularLocation>
        <location evidence="1">Membrane</location>
        <topology evidence="1">Single-pass membrane protein</topology>
    </subcellularLocation>
</comment>
<comment type="similarity">
    <text evidence="11">Belongs to the cytochrome P450 family.</text>
</comment>
<dbReference type="InterPro" id="IPR017972">
    <property type="entry name" value="Cyt_P450_CS"/>
</dbReference>
<evidence type="ECO:0000256" key="9">
    <source>
        <dbReference type="ARBA" id="ARBA00023136"/>
    </source>
</evidence>
<comment type="caution">
    <text evidence="13">The sequence shown here is derived from an EMBL/GenBank/DDBJ whole genome shotgun (WGS) entry which is preliminary data.</text>
</comment>
<proteinExistence type="inferred from homology"/>
<keyword evidence="7 10" id="KW-0408">Iron</keyword>
<dbReference type="InterPro" id="IPR051103">
    <property type="entry name" value="Plant_metabolite_P450s"/>
</dbReference>
<dbReference type="FunFam" id="1.10.630.10:FF:000012">
    <property type="entry name" value="Cytochrome P450 family protein"/>
    <property type="match status" value="1"/>
</dbReference>
<evidence type="ECO:0000313" key="13">
    <source>
        <dbReference type="EMBL" id="DAD36426.1"/>
    </source>
</evidence>
<dbReference type="Proteomes" id="UP000607653">
    <property type="component" value="Unassembled WGS sequence"/>
</dbReference>
<evidence type="ECO:0000256" key="3">
    <source>
        <dbReference type="ARBA" id="ARBA00022692"/>
    </source>
</evidence>
<keyword evidence="3" id="KW-0812">Transmembrane</keyword>
<keyword evidence="14" id="KW-1185">Reference proteome</keyword>
<keyword evidence="6 11" id="KW-0560">Oxidoreductase</keyword>
<dbReference type="Pfam" id="PF00067">
    <property type="entry name" value="p450"/>
    <property type="match status" value="1"/>
</dbReference>
<feature type="signal peptide" evidence="12">
    <location>
        <begin position="1"/>
        <end position="16"/>
    </location>
</feature>
<evidence type="ECO:0000256" key="12">
    <source>
        <dbReference type="SAM" id="SignalP"/>
    </source>
</evidence>
<evidence type="ECO:0000256" key="6">
    <source>
        <dbReference type="ARBA" id="ARBA00023002"/>
    </source>
</evidence>
<dbReference type="InterPro" id="IPR001128">
    <property type="entry name" value="Cyt_P450"/>
</dbReference>
<gene>
    <name evidence="13" type="ORF">HUJ06_007067</name>
</gene>
<dbReference type="PRINTS" id="PR00463">
    <property type="entry name" value="EP450I"/>
</dbReference>
<dbReference type="PANTHER" id="PTHR24298:SF800">
    <property type="entry name" value="CYTOCHROME P450 89A2-RELATED"/>
    <property type="match status" value="1"/>
</dbReference>
<dbReference type="PROSITE" id="PS00086">
    <property type="entry name" value="CYTOCHROME_P450"/>
    <property type="match status" value="1"/>
</dbReference>
<dbReference type="EMBL" id="DUZY01000004">
    <property type="protein sequence ID" value="DAD36426.1"/>
    <property type="molecule type" value="Genomic_DNA"/>
</dbReference>
<dbReference type="GO" id="GO:0005506">
    <property type="term" value="F:iron ion binding"/>
    <property type="evidence" value="ECO:0007669"/>
    <property type="project" value="InterPro"/>
</dbReference>
<evidence type="ECO:0000256" key="8">
    <source>
        <dbReference type="ARBA" id="ARBA00023033"/>
    </source>
</evidence>
<dbReference type="PANTHER" id="PTHR24298">
    <property type="entry name" value="FLAVONOID 3'-MONOOXYGENASE-RELATED"/>
    <property type="match status" value="1"/>
</dbReference>
<dbReference type="GO" id="GO:0016705">
    <property type="term" value="F:oxidoreductase activity, acting on paired donors, with incorporation or reduction of molecular oxygen"/>
    <property type="evidence" value="ECO:0007669"/>
    <property type="project" value="InterPro"/>
</dbReference>
<dbReference type="PRINTS" id="PR00385">
    <property type="entry name" value="P450"/>
</dbReference>
<name>A0A822Z0A1_NELNU</name>
<reference evidence="13 14" key="1">
    <citation type="journal article" date="2020" name="Mol. Biol. Evol.">
        <title>Distinct Expression and Methylation Patterns for Genes with Different Fates following a Single Whole-Genome Duplication in Flowering Plants.</title>
        <authorList>
            <person name="Shi T."/>
            <person name="Rahmani R.S."/>
            <person name="Gugger P.F."/>
            <person name="Wang M."/>
            <person name="Li H."/>
            <person name="Zhang Y."/>
            <person name="Li Z."/>
            <person name="Wang Q."/>
            <person name="Van de Peer Y."/>
            <person name="Marchal K."/>
            <person name="Chen J."/>
        </authorList>
    </citation>
    <scope>NUCLEOTIDE SEQUENCE [LARGE SCALE GENOMIC DNA]</scope>
    <source>
        <tissue evidence="13">Leaf</tissue>
    </source>
</reference>
<protein>
    <recommendedName>
        <fullName evidence="15">Cytochrome P450 89A2-like</fullName>
    </recommendedName>
</protein>
<evidence type="ECO:0008006" key="15">
    <source>
        <dbReference type="Google" id="ProtNLM"/>
    </source>
</evidence>
<dbReference type="GO" id="GO:0004497">
    <property type="term" value="F:monooxygenase activity"/>
    <property type="evidence" value="ECO:0007669"/>
    <property type="project" value="UniProtKB-KW"/>
</dbReference>
<keyword evidence="2 10" id="KW-0349">Heme</keyword>
<comment type="cofactor">
    <cofactor evidence="10">
        <name>heme</name>
        <dbReference type="ChEBI" id="CHEBI:30413"/>
    </cofactor>
</comment>
<evidence type="ECO:0000256" key="4">
    <source>
        <dbReference type="ARBA" id="ARBA00022723"/>
    </source>
</evidence>
<keyword evidence="4 10" id="KW-0479">Metal-binding</keyword>
<dbReference type="SUPFAM" id="SSF48264">
    <property type="entry name" value="Cytochrome P450"/>
    <property type="match status" value="1"/>
</dbReference>
<keyword evidence="5" id="KW-1133">Transmembrane helix</keyword>
<sequence length="519" mass="59273">MEIWFIILASLCISAALKSLLDLLSFNQKKLPPGPFTVPIIGNFLWIRKSFYDIEIILRNLRTKYGSIIKLQIGSRPSIFIANHELAHKALIHHGATFADRPPALAPNRVISSNQHSISSAAYGPLWRLFRRNLTHEILHPSRIKSYGNARVWVLEILTNKFREQANSGQPVCVMDHFRYAMFCLLVLMCYGEKLDEKIIKDVESVQRKMNTSFGRFSVLAYMPRLGKIVFRKKWNELYLLRHNQESVLIPLIRARQEQEKKLQNNEGKTDDTVVCYVDTLLSLQLPDGRRKLTEEEIVSLCSEFLTAGTDTTFTALQWIMANLVKYPHIQAKLFSEIEGVVNSGSEIKEEDLQKMPYLKTVVLEGLRRHPPAHFVLPHAVREDITIDGYVIPKNAAVNFMVAEMGWDPKVWKAPMEFKPERFLTGNVDGGKVFDITGTGEIKMMPFGAGRRICPGLGLALLHLEYFVANLIRDFEWTAVDGDEIDLSEKVEFTVVMKNPLRAHISPRMKKNISITRSI</sequence>
<evidence type="ECO:0000256" key="11">
    <source>
        <dbReference type="RuleBase" id="RU000461"/>
    </source>
</evidence>
<dbReference type="GO" id="GO:0016020">
    <property type="term" value="C:membrane"/>
    <property type="evidence" value="ECO:0007669"/>
    <property type="project" value="UniProtKB-SubCell"/>
</dbReference>
<dbReference type="InterPro" id="IPR002401">
    <property type="entry name" value="Cyt_P450_E_grp-I"/>
</dbReference>
<dbReference type="CDD" id="cd11075">
    <property type="entry name" value="CYP77_89"/>
    <property type="match status" value="1"/>
</dbReference>
<dbReference type="GO" id="GO:0020037">
    <property type="term" value="F:heme binding"/>
    <property type="evidence" value="ECO:0007669"/>
    <property type="project" value="InterPro"/>
</dbReference>
<evidence type="ECO:0000256" key="2">
    <source>
        <dbReference type="ARBA" id="ARBA00022617"/>
    </source>
</evidence>
<accession>A0A822Z0A1</accession>
<evidence type="ECO:0000256" key="10">
    <source>
        <dbReference type="PIRSR" id="PIRSR602401-1"/>
    </source>
</evidence>
<keyword evidence="8 11" id="KW-0503">Monooxygenase</keyword>
<dbReference type="InterPro" id="IPR036396">
    <property type="entry name" value="Cyt_P450_sf"/>
</dbReference>
<evidence type="ECO:0000313" key="14">
    <source>
        <dbReference type="Proteomes" id="UP000607653"/>
    </source>
</evidence>
<keyword evidence="12" id="KW-0732">Signal</keyword>
<keyword evidence="9" id="KW-0472">Membrane</keyword>
<dbReference type="Gene3D" id="1.10.630.10">
    <property type="entry name" value="Cytochrome P450"/>
    <property type="match status" value="1"/>
</dbReference>
<evidence type="ECO:0000256" key="1">
    <source>
        <dbReference type="ARBA" id="ARBA00004167"/>
    </source>
</evidence>
<evidence type="ECO:0000256" key="5">
    <source>
        <dbReference type="ARBA" id="ARBA00022989"/>
    </source>
</evidence>
<feature type="binding site" description="axial binding residue" evidence="10">
    <location>
        <position position="454"/>
    </location>
    <ligand>
        <name>heme</name>
        <dbReference type="ChEBI" id="CHEBI:30413"/>
    </ligand>
    <ligandPart>
        <name>Fe</name>
        <dbReference type="ChEBI" id="CHEBI:18248"/>
    </ligandPart>
</feature>
<organism evidence="13 14">
    <name type="scientific">Nelumbo nucifera</name>
    <name type="common">Sacred lotus</name>
    <dbReference type="NCBI Taxonomy" id="4432"/>
    <lineage>
        <taxon>Eukaryota</taxon>
        <taxon>Viridiplantae</taxon>
        <taxon>Streptophyta</taxon>
        <taxon>Embryophyta</taxon>
        <taxon>Tracheophyta</taxon>
        <taxon>Spermatophyta</taxon>
        <taxon>Magnoliopsida</taxon>
        <taxon>Proteales</taxon>
        <taxon>Nelumbonaceae</taxon>
        <taxon>Nelumbo</taxon>
    </lineage>
</organism>
<feature type="chain" id="PRO_5032802933" description="Cytochrome P450 89A2-like" evidence="12">
    <location>
        <begin position="17"/>
        <end position="519"/>
    </location>
</feature>